<gene>
    <name evidence="8" type="ORF">GT464_08645</name>
</gene>
<dbReference type="Proteomes" id="UP000469380">
    <property type="component" value="Unassembled WGS sequence"/>
</dbReference>
<comment type="similarity">
    <text evidence="2 6">Belongs to the transposase mutator family.</text>
</comment>
<evidence type="ECO:0000256" key="2">
    <source>
        <dbReference type="ARBA" id="ARBA00010961"/>
    </source>
</evidence>
<reference evidence="8 9" key="1">
    <citation type="journal article" date="2019" name="Nat. Med.">
        <title>A library of human gut bacterial isolates paired with longitudinal multiomics data enables mechanistic microbiome research.</title>
        <authorList>
            <person name="Poyet M."/>
            <person name="Groussin M."/>
            <person name="Gibbons S.M."/>
            <person name="Avila-Pacheco J."/>
            <person name="Jiang X."/>
            <person name="Kearney S.M."/>
            <person name="Perrotta A.R."/>
            <person name="Berdy B."/>
            <person name="Zhao S."/>
            <person name="Lieberman T.D."/>
            <person name="Swanson P.K."/>
            <person name="Smith M."/>
            <person name="Roesemann S."/>
            <person name="Alexander J.E."/>
            <person name="Rich S.A."/>
            <person name="Livny J."/>
            <person name="Vlamakis H."/>
            <person name="Clish C."/>
            <person name="Bullock K."/>
            <person name="Deik A."/>
            <person name="Scott J."/>
            <person name="Pierce K.A."/>
            <person name="Xavier R.J."/>
            <person name="Alm E.J."/>
        </authorList>
    </citation>
    <scope>NUCLEOTIDE SEQUENCE [LARGE SCALE GENOMIC DNA]</scope>
    <source>
        <strain evidence="8 9">BIOML-A20</strain>
    </source>
</reference>
<sequence length="286" mass="31560">MPRFDDGIVNMSELIRAMAESLVNEIMDAQADDACEAGNRRNGYRERKLATSVGTISLRIPKLRSGTYFSEDLISRYSRVDRAVRSAVSEMVANGVSTRKVKRVAQSMGIDHMSASQVSRMCSSLDESVADLQERDLSDVSYPYIWLDATYIKRRDAGRVQSTALVTAIDTETYDGWKSFLLSLRARGIDGVICVTSDAHEGLKRAIQEVFPGAARQRCIVHLMRNAAGNDQAEEGRRVGHPEGRVRRARHQARARAVPAGHRADRGLLPQGSRSSGHVCGRSARA</sequence>
<feature type="compositionally biased region" description="Basic and acidic residues" evidence="7">
    <location>
        <begin position="234"/>
        <end position="246"/>
    </location>
</feature>
<feature type="region of interest" description="Disordered" evidence="7">
    <location>
        <begin position="231"/>
        <end position="286"/>
    </location>
</feature>
<keyword evidence="6" id="KW-0814">Transposable element</keyword>
<evidence type="ECO:0000256" key="4">
    <source>
        <dbReference type="ARBA" id="ARBA00023125"/>
    </source>
</evidence>
<evidence type="ECO:0000256" key="5">
    <source>
        <dbReference type="ARBA" id="ARBA00023172"/>
    </source>
</evidence>
<evidence type="ECO:0000256" key="1">
    <source>
        <dbReference type="ARBA" id="ARBA00002190"/>
    </source>
</evidence>
<dbReference type="InterPro" id="IPR001207">
    <property type="entry name" value="Transposase_mutator"/>
</dbReference>
<dbReference type="GO" id="GO:0004803">
    <property type="term" value="F:transposase activity"/>
    <property type="evidence" value="ECO:0007669"/>
    <property type="project" value="UniProtKB-UniRule"/>
</dbReference>
<evidence type="ECO:0000313" key="9">
    <source>
        <dbReference type="Proteomes" id="UP000469380"/>
    </source>
</evidence>
<dbReference type="PROSITE" id="PS01007">
    <property type="entry name" value="TRANSPOSASE_MUTATOR"/>
    <property type="match status" value="1"/>
</dbReference>
<organism evidence="8 9">
    <name type="scientific">Collinsella aerofaciens</name>
    <dbReference type="NCBI Taxonomy" id="74426"/>
    <lineage>
        <taxon>Bacteria</taxon>
        <taxon>Bacillati</taxon>
        <taxon>Actinomycetota</taxon>
        <taxon>Coriobacteriia</taxon>
        <taxon>Coriobacteriales</taxon>
        <taxon>Coriobacteriaceae</taxon>
        <taxon>Collinsella</taxon>
    </lineage>
</organism>
<dbReference type="AlphaFoldDB" id="A0A6N9JLV0"/>
<name>A0A6N9JLV0_9ACTN</name>
<dbReference type="EMBL" id="WWSR01000016">
    <property type="protein sequence ID" value="MZJ40005.1"/>
    <property type="molecule type" value="Genomic_DNA"/>
</dbReference>
<keyword evidence="3 6" id="KW-0815">Transposition</keyword>
<evidence type="ECO:0000256" key="7">
    <source>
        <dbReference type="SAM" id="MobiDB-lite"/>
    </source>
</evidence>
<evidence type="ECO:0000313" key="8">
    <source>
        <dbReference type="EMBL" id="MZJ40005.1"/>
    </source>
</evidence>
<dbReference type="PANTHER" id="PTHR33217">
    <property type="entry name" value="TRANSPOSASE FOR INSERTION SEQUENCE ELEMENT IS1081"/>
    <property type="match status" value="1"/>
</dbReference>
<accession>A0A6N9JLV0</accession>
<dbReference type="GO" id="GO:0006313">
    <property type="term" value="P:DNA transposition"/>
    <property type="evidence" value="ECO:0007669"/>
    <property type="project" value="UniProtKB-UniRule"/>
</dbReference>
<evidence type="ECO:0000256" key="3">
    <source>
        <dbReference type="ARBA" id="ARBA00022578"/>
    </source>
</evidence>
<comment type="function">
    <text evidence="1 6">Required for the transposition of the insertion element.</text>
</comment>
<protein>
    <recommendedName>
        <fullName evidence="6">Mutator family transposase</fullName>
    </recommendedName>
</protein>
<dbReference type="GO" id="GO:0003677">
    <property type="term" value="F:DNA binding"/>
    <property type="evidence" value="ECO:0007669"/>
    <property type="project" value="UniProtKB-UniRule"/>
</dbReference>
<dbReference type="PANTHER" id="PTHR33217:SF7">
    <property type="entry name" value="TRANSPOSASE FOR INSERTION SEQUENCE ELEMENT IS1081"/>
    <property type="match status" value="1"/>
</dbReference>
<keyword evidence="5 6" id="KW-0233">DNA recombination</keyword>
<dbReference type="Pfam" id="PF00872">
    <property type="entry name" value="Transposase_mut"/>
    <property type="match status" value="1"/>
</dbReference>
<keyword evidence="4 6" id="KW-0238">DNA-binding</keyword>
<comment type="caution">
    <text evidence="8">The sequence shown here is derived from an EMBL/GenBank/DDBJ whole genome shotgun (WGS) entry which is preliminary data.</text>
</comment>
<proteinExistence type="inferred from homology"/>
<evidence type="ECO:0000256" key="6">
    <source>
        <dbReference type="RuleBase" id="RU365089"/>
    </source>
</evidence>